<dbReference type="Proteomes" id="UP001152320">
    <property type="component" value="Chromosome 4"/>
</dbReference>
<dbReference type="GO" id="GO:0006508">
    <property type="term" value="P:proteolysis"/>
    <property type="evidence" value="ECO:0007669"/>
    <property type="project" value="UniProtKB-KW"/>
</dbReference>
<sequence length="498" mass="55711">MKLKLIFFVCVAGMLNVGHGVPRKLDPDNEFICESRNINIFNVLHIKQNDCELSESINRRLLHDDEIDRKSTKQHHEVRSVQDRSRDLCQTTDLQSFPVRCNYLVDCPDGVDEENCPPLSKAFSLTTPGYPQQYEDNLDIYWVFSAKNGETLTFQCSDLDTETGFDWLIVGNGRVLNKETVTKLTGRTCSDVTSKGNSMWIHFTSDSSNGLQGFRGTVSVTAVDTSETTGGVDYCGFNNYIAQTRIVRGMDTNIEKWPWQVMLLKKTGLPEYPYYFTCGGTLISDRHVLTAAHCFSTNEEASDLQIALGRNHTSLNVTEGIRRNVSYLAVHEGFSLLHFKHDVAVLTLDAPVTIPNTWKDLKIKFSINKACVDQPGNQWRKDDDCFITGYGVLNGTTREMDERLQEAKVNYMNNAECEEKSNFKGLGVLDPSMICGGEVDGSDTCQGDSGGPMVCRHSKLNYYVVGITSVGGGCGLPGWPGVYASVAEHYEWIMKHKF</sequence>
<dbReference type="SUPFAM" id="SSF57424">
    <property type="entry name" value="LDL receptor-like module"/>
    <property type="match status" value="1"/>
</dbReference>
<dbReference type="Pfam" id="PF00089">
    <property type="entry name" value="Trypsin"/>
    <property type="match status" value="1"/>
</dbReference>
<keyword evidence="4" id="KW-0720">Serine protease</keyword>
<organism evidence="8 9">
    <name type="scientific">Holothuria leucospilota</name>
    <name type="common">Black long sea cucumber</name>
    <name type="synonym">Mertensiothuria leucospilota</name>
    <dbReference type="NCBI Taxonomy" id="206669"/>
    <lineage>
        <taxon>Eukaryota</taxon>
        <taxon>Metazoa</taxon>
        <taxon>Echinodermata</taxon>
        <taxon>Eleutherozoa</taxon>
        <taxon>Echinozoa</taxon>
        <taxon>Holothuroidea</taxon>
        <taxon>Aspidochirotacea</taxon>
        <taxon>Aspidochirotida</taxon>
        <taxon>Holothuriidae</taxon>
        <taxon>Holothuria</taxon>
    </lineage>
</organism>
<dbReference type="InterPro" id="IPR000859">
    <property type="entry name" value="CUB_dom"/>
</dbReference>
<evidence type="ECO:0000259" key="6">
    <source>
        <dbReference type="PROSITE" id="PS01180"/>
    </source>
</evidence>
<dbReference type="SMART" id="SM00020">
    <property type="entry name" value="Tryp_SPc"/>
    <property type="match status" value="1"/>
</dbReference>
<dbReference type="InterPro" id="IPR009003">
    <property type="entry name" value="Peptidase_S1_PA"/>
</dbReference>
<comment type="caution">
    <text evidence="3">Lacks conserved residue(s) required for the propagation of feature annotation.</text>
</comment>
<dbReference type="PROSITE" id="PS01180">
    <property type="entry name" value="CUB"/>
    <property type="match status" value="1"/>
</dbReference>
<dbReference type="GO" id="GO:0004252">
    <property type="term" value="F:serine-type endopeptidase activity"/>
    <property type="evidence" value="ECO:0007669"/>
    <property type="project" value="InterPro"/>
</dbReference>
<dbReference type="Gene3D" id="2.60.120.290">
    <property type="entry name" value="Spermadhesin, CUB domain"/>
    <property type="match status" value="1"/>
</dbReference>
<evidence type="ECO:0000259" key="7">
    <source>
        <dbReference type="PROSITE" id="PS50240"/>
    </source>
</evidence>
<dbReference type="CDD" id="cd00190">
    <property type="entry name" value="Tryp_SPc"/>
    <property type="match status" value="1"/>
</dbReference>
<dbReference type="PROSITE" id="PS00134">
    <property type="entry name" value="TRYPSIN_HIS"/>
    <property type="match status" value="1"/>
</dbReference>
<name>A0A9Q1HFR8_HOLLE</name>
<evidence type="ECO:0000313" key="9">
    <source>
        <dbReference type="Proteomes" id="UP001152320"/>
    </source>
</evidence>
<dbReference type="CDD" id="cd00041">
    <property type="entry name" value="CUB"/>
    <property type="match status" value="1"/>
</dbReference>
<reference evidence="8" key="1">
    <citation type="submission" date="2021-10" db="EMBL/GenBank/DDBJ databases">
        <title>Tropical sea cucumber genome reveals ecological adaptation and Cuvierian tubules defense mechanism.</title>
        <authorList>
            <person name="Chen T."/>
        </authorList>
    </citation>
    <scope>NUCLEOTIDE SEQUENCE</scope>
    <source>
        <strain evidence="8">Nanhai2018</strain>
        <tissue evidence="8">Muscle</tissue>
    </source>
</reference>
<dbReference type="InterPro" id="IPR035914">
    <property type="entry name" value="Sperma_CUB_dom_sf"/>
</dbReference>
<dbReference type="InterPro" id="IPR033116">
    <property type="entry name" value="TRYPSIN_SER"/>
</dbReference>
<dbReference type="FunFam" id="2.40.10.10:FF:000068">
    <property type="entry name" value="transmembrane protease serine 2"/>
    <property type="match status" value="1"/>
</dbReference>
<feature type="domain" description="CUB" evidence="6">
    <location>
        <begin position="107"/>
        <end position="221"/>
    </location>
</feature>
<dbReference type="PROSITE" id="PS50240">
    <property type="entry name" value="TRYPSIN_DOM"/>
    <property type="match status" value="1"/>
</dbReference>
<dbReference type="InterPro" id="IPR036055">
    <property type="entry name" value="LDL_receptor-like_sf"/>
</dbReference>
<dbReference type="InterPro" id="IPR018114">
    <property type="entry name" value="TRYPSIN_HIS"/>
</dbReference>
<dbReference type="PROSITE" id="PS00135">
    <property type="entry name" value="TRYPSIN_SER"/>
    <property type="match status" value="1"/>
</dbReference>
<evidence type="ECO:0000256" key="2">
    <source>
        <dbReference type="ARBA" id="ARBA00024195"/>
    </source>
</evidence>
<dbReference type="PANTHER" id="PTHR24252:SF7">
    <property type="entry name" value="HYALIN"/>
    <property type="match status" value="1"/>
</dbReference>
<gene>
    <name evidence="8" type="ORF">HOLleu_10454</name>
</gene>
<dbReference type="EMBL" id="JAIZAY010000004">
    <property type="protein sequence ID" value="KAJ8043393.1"/>
    <property type="molecule type" value="Genomic_DNA"/>
</dbReference>
<feature type="signal peptide" evidence="5">
    <location>
        <begin position="1"/>
        <end position="20"/>
    </location>
</feature>
<dbReference type="InterPro" id="IPR001254">
    <property type="entry name" value="Trypsin_dom"/>
</dbReference>
<accession>A0A9Q1HFR8</accession>
<dbReference type="PRINTS" id="PR00722">
    <property type="entry name" value="CHYMOTRYPSIN"/>
</dbReference>
<dbReference type="InterPro" id="IPR001314">
    <property type="entry name" value="Peptidase_S1A"/>
</dbReference>
<dbReference type="SMART" id="SM00042">
    <property type="entry name" value="CUB"/>
    <property type="match status" value="1"/>
</dbReference>
<comment type="similarity">
    <text evidence="2">Belongs to the peptidase S1 family. CLIP subfamily.</text>
</comment>
<keyword evidence="1" id="KW-1015">Disulfide bond</keyword>
<dbReference type="PANTHER" id="PTHR24252">
    <property type="entry name" value="ACROSIN-RELATED"/>
    <property type="match status" value="1"/>
</dbReference>
<dbReference type="AlphaFoldDB" id="A0A9Q1HFR8"/>
<protein>
    <submittedName>
        <fullName evidence="8">Ovochymase-1</fullName>
    </submittedName>
</protein>
<keyword evidence="4" id="KW-0378">Hydrolase</keyword>
<proteinExistence type="inferred from homology"/>
<feature type="chain" id="PRO_5040461940" evidence="5">
    <location>
        <begin position="21"/>
        <end position="498"/>
    </location>
</feature>
<dbReference type="InterPro" id="IPR043504">
    <property type="entry name" value="Peptidase_S1_PA_chymotrypsin"/>
</dbReference>
<evidence type="ECO:0000256" key="1">
    <source>
        <dbReference type="ARBA" id="ARBA00023157"/>
    </source>
</evidence>
<dbReference type="SUPFAM" id="SSF49854">
    <property type="entry name" value="Spermadhesin, CUB domain"/>
    <property type="match status" value="1"/>
</dbReference>
<evidence type="ECO:0000313" key="8">
    <source>
        <dbReference type="EMBL" id="KAJ8043393.1"/>
    </source>
</evidence>
<keyword evidence="5" id="KW-0732">Signal</keyword>
<dbReference type="Gene3D" id="2.40.10.10">
    <property type="entry name" value="Trypsin-like serine proteases"/>
    <property type="match status" value="1"/>
</dbReference>
<dbReference type="SUPFAM" id="SSF50494">
    <property type="entry name" value="Trypsin-like serine proteases"/>
    <property type="match status" value="1"/>
</dbReference>
<evidence type="ECO:0000256" key="4">
    <source>
        <dbReference type="RuleBase" id="RU363034"/>
    </source>
</evidence>
<keyword evidence="9" id="KW-1185">Reference proteome</keyword>
<evidence type="ECO:0000256" key="5">
    <source>
        <dbReference type="SAM" id="SignalP"/>
    </source>
</evidence>
<comment type="caution">
    <text evidence="8">The sequence shown here is derived from an EMBL/GenBank/DDBJ whole genome shotgun (WGS) entry which is preliminary data.</text>
</comment>
<dbReference type="Pfam" id="PF00431">
    <property type="entry name" value="CUB"/>
    <property type="match status" value="1"/>
</dbReference>
<keyword evidence="4" id="KW-0645">Protease</keyword>
<feature type="domain" description="Peptidase S1" evidence="7">
    <location>
        <begin position="246"/>
        <end position="498"/>
    </location>
</feature>
<evidence type="ECO:0000256" key="3">
    <source>
        <dbReference type="PROSITE-ProRule" id="PRU00059"/>
    </source>
</evidence>
<dbReference type="FunFam" id="2.40.10.10:FF:000002">
    <property type="entry name" value="Transmembrane protease serine"/>
    <property type="match status" value="1"/>
</dbReference>
<dbReference type="OrthoDB" id="10061449at2759"/>